<name>A0A8S9JEU7_BRACR</name>
<dbReference type="AlphaFoldDB" id="A0A8S9JEU7"/>
<protein>
    <submittedName>
        <fullName evidence="1">Uncharacterized protein</fullName>
    </submittedName>
</protein>
<proteinExistence type="predicted"/>
<evidence type="ECO:0000313" key="1">
    <source>
        <dbReference type="EMBL" id="KAF2580731.1"/>
    </source>
</evidence>
<accession>A0A8S9JEU7</accession>
<comment type="caution">
    <text evidence="1">The sequence shown here is derived from an EMBL/GenBank/DDBJ whole genome shotgun (WGS) entry which is preliminary data.</text>
</comment>
<organism evidence="1 2">
    <name type="scientific">Brassica cretica</name>
    <name type="common">Mustard</name>
    <dbReference type="NCBI Taxonomy" id="69181"/>
    <lineage>
        <taxon>Eukaryota</taxon>
        <taxon>Viridiplantae</taxon>
        <taxon>Streptophyta</taxon>
        <taxon>Embryophyta</taxon>
        <taxon>Tracheophyta</taxon>
        <taxon>Spermatophyta</taxon>
        <taxon>Magnoliopsida</taxon>
        <taxon>eudicotyledons</taxon>
        <taxon>Gunneridae</taxon>
        <taxon>Pentapetalae</taxon>
        <taxon>rosids</taxon>
        <taxon>malvids</taxon>
        <taxon>Brassicales</taxon>
        <taxon>Brassicaceae</taxon>
        <taxon>Brassiceae</taxon>
        <taxon>Brassica</taxon>
    </lineage>
</organism>
<dbReference type="Proteomes" id="UP000712281">
    <property type="component" value="Unassembled WGS sequence"/>
</dbReference>
<sequence>MKRFFVEKKEAAPRHGTRGADLWLQAHLPRKVTGPPLSGIRSFRNPLLLRFVYGIPQGLPSTSQEAL</sequence>
<gene>
    <name evidence="1" type="ORF">F2Q68_00006934</name>
</gene>
<evidence type="ECO:0000313" key="2">
    <source>
        <dbReference type="Proteomes" id="UP000712281"/>
    </source>
</evidence>
<reference evidence="1" key="1">
    <citation type="submission" date="2019-12" db="EMBL/GenBank/DDBJ databases">
        <title>Genome sequencing and annotation of Brassica cretica.</title>
        <authorList>
            <person name="Studholme D.J."/>
            <person name="Sarris P.F."/>
        </authorList>
    </citation>
    <scope>NUCLEOTIDE SEQUENCE</scope>
    <source>
        <strain evidence="1">PFS-001/15</strain>
        <tissue evidence="1">Leaf</tissue>
    </source>
</reference>
<dbReference type="EMBL" id="QGKW02001660">
    <property type="protein sequence ID" value="KAF2580731.1"/>
    <property type="molecule type" value="Genomic_DNA"/>
</dbReference>